<keyword evidence="4" id="KW-1185">Reference proteome</keyword>
<dbReference type="PANTHER" id="PTHR33946:SF4">
    <property type="entry name" value="COAGULATION FACTOR XI"/>
    <property type="match status" value="1"/>
</dbReference>
<evidence type="ECO:0000256" key="2">
    <source>
        <dbReference type="SAM" id="SignalP"/>
    </source>
</evidence>
<dbReference type="Proteomes" id="UP000794436">
    <property type="component" value="Unassembled WGS sequence"/>
</dbReference>
<organism evidence="3 4">
    <name type="scientific">Pythium oligandrum</name>
    <name type="common">Mycoparasitic fungus</name>
    <dbReference type="NCBI Taxonomy" id="41045"/>
    <lineage>
        <taxon>Eukaryota</taxon>
        <taxon>Sar</taxon>
        <taxon>Stramenopiles</taxon>
        <taxon>Oomycota</taxon>
        <taxon>Peronosporomycetes</taxon>
        <taxon>Pythiales</taxon>
        <taxon>Pythiaceae</taxon>
        <taxon>Pythium</taxon>
    </lineage>
</organism>
<reference evidence="3" key="1">
    <citation type="submission" date="2019-03" db="EMBL/GenBank/DDBJ databases">
        <title>Long read genome sequence of the mycoparasitic Pythium oligandrum ATCC 38472 isolated from sugarbeet rhizosphere.</title>
        <authorList>
            <person name="Gaulin E."/>
        </authorList>
    </citation>
    <scope>NUCLEOTIDE SEQUENCE</scope>
    <source>
        <strain evidence="3">ATCC 38472_TT</strain>
    </source>
</reference>
<proteinExistence type="predicted"/>
<gene>
    <name evidence="3" type="ORF">Poli38472_004424</name>
</gene>
<accession>A0A8K1FDF0</accession>
<feature type="region of interest" description="Disordered" evidence="1">
    <location>
        <begin position="377"/>
        <end position="457"/>
    </location>
</feature>
<dbReference type="OrthoDB" id="61203at2759"/>
<feature type="compositionally biased region" description="Low complexity" evidence="1">
    <location>
        <begin position="377"/>
        <end position="452"/>
    </location>
</feature>
<dbReference type="EMBL" id="SPLM01000109">
    <property type="protein sequence ID" value="TMW59355.1"/>
    <property type="molecule type" value="Genomic_DNA"/>
</dbReference>
<evidence type="ECO:0000313" key="4">
    <source>
        <dbReference type="Proteomes" id="UP000794436"/>
    </source>
</evidence>
<dbReference type="PANTHER" id="PTHR33946">
    <property type="match status" value="1"/>
</dbReference>
<sequence length="480" mass="51152">MVRVATWWAAAAAVMAAYVSTEAEAMKTVRVIQARVQGDEPQWDATKGTYTSAYGNSFAEKYRAVFDSVNTASVEGALMFVQAEGINVLKNPDCKRKNEMKYVVFYEVHINQPQAAVDAHDSATYNIPEYSPFVAMDGGACTASGPNTLPKECNAFFGGSGEKLLGPSVGASTRDNDPRALYPGTIWFSYPGSCVTKVWKSKDDSCRKQNPGGLCAFGSQPDGSTCAFTYRGLGYIKIDDFVGITNLTSSITKQPYTNYTEFCKDKNGQYKGVEFSAPEPPGDNSKVTSLPFWTKPYDPESNKARANKVVEMYNKIAATTPNMTPLPTVAELTAQNPPCSVNSKRCADSKFGCKRVYYSQICQVCTAQEEGCVKDTTANTAGSSTTTDTTSAGSATSTETTSTDTTSTSTATTTDTSSTGTASTGTTSIGSATSTGTASATTGTTSTGTTSSRTISNSFDFNTLDSGKVTTYEDEEGWDY</sequence>
<feature type="signal peptide" evidence="2">
    <location>
        <begin position="1"/>
        <end position="25"/>
    </location>
</feature>
<evidence type="ECO:0000256" key="1">
    <source>
        <dbReference type="SAM" id="MobiDB-lite"/>
    </source>
</evidence>
<feature type="chain" id="PRO_5035447744" evidence="2">
    <location>
        <begin position="26"/>
        <end position="480"/>
    </location>
</feature>
<protein>
    <submittedName>
        <fullName evidence="3">Uncharacterized protein</fullName>
    </submittedName>
</protein>
<dbReference type="AlphaFoldDB" id="A0A8K1FDF0"/>
<keyword evidence="2" id="KW-0732">Signal</keyword>
<comment type="caution">
    <text evidence="3">The sequence shown here is derived from an EMBL/GenBank/DDBJ whole genome shotgun (WGS) entry which is preliminary data.</text>
</comment>
<evidence type="ECO:0000313" key="3">
    <source>
        <dbReference type="EMBL" id="TMW59355.1"/>
    </source>
</evidence>
<name>A0A8K1FDF0_PYTOL</name>